<protein>
    <submittedName>
        <fullName evidence="2">Uncharacterized protein</fullName>
    </submittedName>
</protein>
<name>A0ABN2W656_9ACTN</name>
<accession>A0ABN2W656</accession>
<evidence type="ECO:0000313" key="3">
    <source>
        <dbReference type="Proteomes" id="UP001501480"/>
    </source>
</evidence>
<proteinExistence type="predicted"/>
<dbReference type="Proteomes" id="UP001501480">
    <property type="component" value="Unassembled WGS sequence"/>
</dbReference>
<gene>
    <name evidence="2" type="ORF">GCM10009821_24880</name>
</gene>
<dbReference type="RefSeq" id="WP_344329184.1">
    <property type="nucleotide sequence ID" value="NZ_BAAAPY010000010.1"/>
</dbReference>
<dbReference type="EMBL" id="BAAAPY010000010">
    <property type="protein sequence ID" value="GAA2082945.1"/>
    <property type="molecule type" value="Genomic_DNA"/>
</dbReference>
<keyword evidence="3" id="KW-1185">Reference proteome</keyword>
<feature type="transmembrane region" description="Helical" evidence="1">
    <location>
        <begin position="312"/>
        <end position="330"/>
    </location>
</feature>
<evidence type="ECO:0000256" key="1">
    <source>
        <dbReference type="SAM" id="Phobius"/>
    </source>
</evidence>
<evidence type="ECO:0000313" key="2">
    <source>
        <dbReference type="EMBL" id="GAA2082945.1"/>
    </source>
</evidence>
<feature type="transmembrane region" description="Helical" evidence="1">
    <location>
        <begin position="263"/>
        <end position="292"/>
    </location>
</feature>
<keyword evidence="1" id="KW-1133">Transmembrane helix</keyword>
<comment type="caution">
    <text evidence="2">The sequence shown here is derived from an EMBL/GenBank/DDBJ whole genome shotgun (WGS) entry which is preliminary data.</text>
</comment>
<organism evidence="2 3">
    <name type="scientific">Aeromicrobium halocynthiae</name>
    <dbReference type="NCBI Taxonomy" id="560557"/>
    <lineage>
        <taxon>Bacteria</taxon>
        <taxon>Bacillati</taxon>
        <taxon>Actinomycetota</taxon>
        <taxon>Actinomycetes</taxon>
        <taxon>Propionibacteriales</taxon>
        <taxon>Nocardioidaceae</taxon>
        <taxon>Aeromicrobium</taxon>
    </lineage>
</organism>
<keyword evidence="1" id="KW-0812">Transmembrane</keyword>
<reference evidence="2 3" key="1">
    <citation type="journal article" date="2019" name="Int. J. Syst. Evol. Microbiol.">
        <title>The Global Catalogue of Microorganisms (GCM) 10K type strain sequencing project: providing services to taxonomists for standard genome sequencing and annotation.</title>
        <authorList>
            <consortium name="The Broad Institute Genomics Platform"/>
            <consortium name="The Broad Institute Genome Sequencing Center for Infectious Disease"/>
            <person name="Wu L."/>
            <person name="Ma J."/>
        </authorList>
    </citation>
    <scope>NUCLEOTIDE SEQUENCE [LARGE SCALE GENOMIC DNA]</scope>
    <source>
        <strain evidence="2 3">JCM 15749</strain>
    </source>
</reference>
<keyword evidence="1" id="KW-0472">Membrane</keyword>
<feature type="transmembrane region" description="Helical" evidence="1">
    <location>
        <begin position="226"/>
        <end position="243"/>
    </location>
</feature>
<sequence length="358" mass="38872">MTAALTVTVHADPGLPTRRARGLRDDLRETLEERCGVPVTVEVTAAALGLTQENVIDLRTVEDAVPEVTDPDDARVVLVLTEIPRHRDGRPLVAELEPDRGIAVVSCPTLGVWRSRRRLLRVLQDCVLRSVPETVAVETGSSEDVADLRHRWTRWCDDEVGPDRVLMASGPVATARMVMGMTAANEPLRTAVHLSTALAAAMAVGAFGIFYSSIWEMAAASSPSRLALVALTAMVSMTAWLLWSNRLWDRARLEPLRRIVALYNLSTILTLALCVVVLYAVLVLVILAAAALVIEPTFMASVLDADPTPREYLEIAVLSASMGVVAGALGSSFDSDVDVRDLTHGQRERQRLAEVGDR</sequence>
<feature type="transmembrane region" description="Helical" evidence="1">
    <location>
        <begin position="191"/>
        <end position="214"/>
    </location>
</feature>